<dbReference type="Proteomes" id="UP000245783">
    <property type="component" value="Unassembled WGS sequence"/>
</dbReference>
<dbReference type="RefSeq" id="XP_025372760.1">
    <property type="nucleotide sequence ID" value="XM_025516814.1"/>
</dbReference>
<evidence type="ECO:0000313" key="13">
    <source>
        <dbReference type="Proteomes" id="UP000245783"/>
    </source>
</evidence>
<dbReference type="STRING" id="1522189.A0A316W6R3"/>
<keyword evidence="8 11" id="KW-0949">S-adenosyl-L-methionine</keyword>
<dbReference type="Pfam" id="PF07757">
    <property type="entry name" value="AdoMet_MTase"/>
    <property type="match status" value="2"/>
</dbReference>
<accession>A0A316W6R3</accession>
<comment type="similarity">
    <text evidence="2 11">Belongs to the TRM44 family.</text>
</comment>
<comment type="catalytic activity">
    <reaction evidence="10 11">
        <text>uridine(44) in tRNA(Ser) + S-adenosyl-L-methionine = 2'-O-methyluridine(44) in tRNA(Ser) + S-adenosyl-L-homocysteine + H(+)</text>
        <dbReference type="Rhea" id="RHEA:43100"/>
        <dbReference type="Rhea" id="RHEA-COMP:10339"/>
        <dbReference type="Rhea" id="RHEA-COMP:10340"/>
        <dbReference type="ChEBI" id="CHEBI:15378"/>
        <dbReference type="ChEBI" id="CHEBI:57856"/>
        <dbReference type="ChEBI" id="CHEBI:59789"/>
        <dbReference type="ChEBI" id="CHEBI:65315"/>
        <dbReference type="ChEBI" id="CHEBI:74478"/>
        <dbReference type="EC" id="2.1.1.211"/>
    </reaction>
</comment>
<keyword evidence="7 11" id="KW-0808">Transferase</keyword>
<evidence type="ECO:0000256" key="6">
    <source>
        <dbReference type="ARBA" id="ARBA00022603"/>
    </source>
</evidence>
<dbReference type="PANTHER" id="PTHR21210">
    <property type="entry name" value="TRNA (URACIL-O(2)-)-METHYLTRANSFERASE-RELATED"/>
    <property type="match status" value="1"/>
</dbReference>
<dbReference type="GeneID" id="37038684"/>
<keyword evidence="9 11" id="KW-0819">tRNA processing</keyword>
<evidence type="ECO:0000256" key="2">
    <source>
        <dbReference type="ARBA" id="ARBA00009056"/>
    </source>
</evidence>
<evidence type="ECO:0000256" key="5">
    <source>
        <dbReference type="ARBA" id="ARBA00022490"/>
    </source>
</evidence>
<dbReference type="InParanoid" id="A0A316W6R3"/>
<dbReference type="GO" id="GO:0141101">
    <property type="term" value="F:tRNA(Ser) (uridine(44)-2'-O-)-methyltransferase activity"/>
    <property type="evidence" value="ECO:0007669"/>
    <property type="project" value="UniProtKB-EC"/>
</dbReference>
<proteinExistence type="inferred from homology"/>
<dbReference type="EC" id="2.1.1.211" evidence="3 11"/>
<comment type="function">
    <text evidence="11">Adenosyl-L-methionine (AdoMet)-dependent tRNA (uracil-O(2)-)-methyltransferase.</text>
</comment>
<sequence>MPKGPKGTEPKAGTENRVVPAYPPCNARLLVDGGGAGAGAGSADMLEELDIRLSGLPFKQSDSYESSGRGAGEPSWKHIAVADMHTAVEHWESVMQALVEHPERSSSWISRADIVQSRTWATPPMRVGGWSKLKSVHRRIIPRKAQADWPIEQECCFYERYREIKAANDGEECKLRDALVVYTCYRSRSGTTSIGQMRDAATSHRRNAWMGVQAKDASQHADESQIPLELPTSVDEIPFYHPAVRAIAFQFLTLPEAAVSSSLPDESLAERGIGRISIVPFSSTSFPLQATDRLSRTALSLLTLQSKHAWGALHSYEKRVTHDRLVGKEEYMDTYSELKRLHAARLIDTWCEVTDADKHVFEDLGIAAWLMCLWKDMYAHACPSSTSGETSTSADEKAKRPWDSWGRPPGGFVDVGCGNGLLVHILNAEGYTGYGFDLRARKSWDVHRSAPGGASLHVYSLDVPLYIASLLNPDMSDPSADTGGTFIEGNTPIFLPGCFLIANHSDELTPWIPALAALIPGCSFANIPCCAWNIDGCKFGRTRFRVENEEVCHLLGLSEDSGGVHWTEETSAAARLRSKMTNELVQQTQQALLLGPSNAGSNVTSTTSASRNIAYIHYISHLHLSAGFQIEKEVLRIPSTRNWALLGRRRTWELLINSETEEEQSQRRKRVEDAVRARMTRDVECARNNAWKARIPEGNAGKNVH</sequence>
<organism evidence="12 13">
    <name type="scientific">Ceraceosorus guamensis</name>
    <dbReference type="NCBI Taxonomy" id="1522189"/>
    <lineage>
        <taxon>Eukaryota</taxon>
        <taxon>Fungi</taxon>
        <taxon>Dikarya</taxon>
        <taxon>Basidiomycota</taxon>
        <taxon>Ustilaginomycotina</taxon>
        <taxon>Exobasidiomycetes</taxon>
        <taxon>Ceraceosorales</taxon>
        <taxon>Ceraceosoraceae</taxon>
        <taxon>Ceraceosorus</taxon>
    </lineage>
</organism>
<evidence type="ECO:0000256" key="3">
    <source>
        <dbReference type="ARBA" id="ARBA00012795"/>
    </source>
</evidence>
<dbReference type="FunCoup" id="A0A316W6R3">
    <property type="interactions" value="31"/>
</dbReference>
<evidence type="ECO:0000256" key="4">
    <source>
        <dbReference type="ARBA" id="ARBA00017788"/>
    </source>
</evidence>
<evidence type="ECO:0000256" key="11">
    <source>
        <dbReference type="RuleBase" id="RU368004"/>
    </source>
</evidence>
<evidence type="ECO:0000256" key="1">
    <source>
        <dbReference type="ARBA" id="ARBA00004496"/>
    </source>
</evidence>
<keyword evidence="6 11" id="KW-0489">Methyltransferase</keyword>
<evidence type="ECO:0000256" key="9">
    <source>
        <dbReference type="ARBA" id="ARBA00022694"/>
    </source>
</evidence>
<evidence type="ECO:0000313" key="12">
    <source>
        <dbReference type="EMBL" id="PWN45600.1"/>
    </source>
</evidence>
<dbReference type="EMBL" id="KZ819354">
    <property type="protein sequence ID" value="PWN45600.1"/>
    <property type="molecule type" value="Genomic_DNA"/>
</dbReference>
<protein>
    <recommendedName>
        <fullName evidence="4 11">tRNA (uracil-O(2)-)-methyltransferase</fullName>
        <ecNumber evidence="3 11">2.1.1.211</ecNumber>
    </recommendedName>
</protein>
<name>A0A316W6R3_9BASI</name>
<dbReference type="OrthoDB" id="10047021at2759"/>
<dbReference type="GO" id="GO:0005737">
    <property type="term" value="C:cytoplasm"/>
    <property type="evidence" value="ECO:0007669"/>
    <property type="project" value="UniProtKB-SubCell"/>
</dbReference>
<evidence type="ECO:0000256" key="8">
    <source>
        <dbReference type="ARBA" id="ARBA00022691"/>
    </source>
</evidence>
<reference evidence="12 13" key="1">
    <citation type="journal article" date="2018" name="Mol. Biol. Evol.">
        <title>Broad Genomic Sampling Reveals a Smut Pathogenic Ancestry of the Fungal Clade Ustilaginomycotina.</title>
        <authorList>
            <person name="Kijpornyongpan T."/>
            <person name="Mondo S.J."/>
            <person name="Barry K."/>
            <person name="Sandor L."/>
            <person name="Lee J."/>
            <person name="Lipzen A."/>
            <person name="Pangilinan J."/>
            <person name="LaButti K."/>
            <person name="Hainaut M."/>
            <person name="Henrissat B."/>
            <person name="Grigoriev I.V."/>
            <person name="Spatafora J.W."/>
            <person name="Aime M.C."/>
        </authorList>
    </citation>
    <scope>NUCLEOTIDE SEQUENCE [LARGE SCALE GENOMIC DNA]</scope>
    <source>
        <strain evidence="12 13">MCA 4658</strain>
    </source>
</reference>
<dbReference type="PANTHER" id="PTHR21210:SF0">
    <property type="entry name" value="TRNA (URACIL-O(2)-)-METHYLTRANSFERASE-RELATED"/>
    <property type="match status" value="1"/>
</dbReference>
<dbReference type="InterPro" id="IPR011671">
    <property type="entry name" value="tRNA_uracil_MeTrfase"/>
</dbReference>
<gene>
    <name evidence="12" type="ORF">IE81DRAFT_363841</name>
</gene>
<keyword evidence="5 11" id="KW-0963">Cytoplasm</keyword>
<evidence type="ECO:0000256" key="10">
    <source>
        <dbReference type="ARBA" id="ARBA00047957"/>
    </source>
</evidence>
<keyword evidence="13" id="KW-1185">Reference proteome</keyword>
<dbReference type="GO" id="GO:0030488">
    <property type="term" value="P:tRNA methylation"/>
    <property type="evidence" value="ECO:0007669"/>
    <property type="project" value="UniProtKB-UniRule"/>
</dbReference>
<comment type="subcellular location">
    <subcellularLocation>
        <location evidence="1 11">Cytoplasm</location>
    </subcellularLocation>
</comment>
<evidence type="ECO:0000256" key="7">
    <source>
        <dbReference type="ARBA" id="ARBA00022679"/>
    </source>
</evidence>
<dbReference type="AlphaFoldDB" id="A0A316W6R3"/>